<evidence type="ECO:0000256" key="5">
    <source>
        <dbReference type="ARBA" id="ARBA00022525"/>
    </source>
</evidence>
<comment type="subcellular location">
    <subcellularLocation>
        <location evidence="1 7">Bacterial flagellum</location>
    </subcellularLocation>
    <subcellularLocation>
        <location evidence="2 7">Secreted</location>
    </subcellularLocation>
</comment>
<evidence type="ECO:0000256" key="8">
    <source>
        <dbReference type="SAM" id="SignalP"/>
    </source>
</evidence>
<keyword evidence="6 7" id="KW-0975">Bacterial flagellum</keyword>
<comment type="caution">
    <text evidence="11">The sequence shown here is derived from an EMBL/GenBank/DDBJ whole genome shotgun (WGS) entry which is preliminary data.</text>
</comment>
<evidence type="ECO:0000256" key="3">
    <source>
        <dbReference type="ARBA" id="ARBA00009677"/>
    </source>
</evidence>
<name>A0ABT0N9B5_9GAMM</name>
<dbReference type="Pfam" id="PF22638">
    <property type="entry name" value="FlgK_D1"/>
    <property type="match status" value="1"/>
</dbReference>
<dbReference type="Proteomes" id="UP001202831">
    <property type="component" value="Unassembled WGS sequence"/>
</dbReference>
<accession>A0ABT0N9B5</accession>
<dbReference type="Pfam" id="PF06429">
    <property type="entry name" value="Flg_bbr_C"/>
    <property type="match status" value="1"/>
</dbReference>
<evidence type="ECO:0000256" key="6">
    <source>
        <dbReference type="ARBA" id="ARBA00023143"/>
    </source>
</evidence>
<dbReference type="InterPro" id="IPR053927">
    <property type="entry name" value="FlgK_helical"/>
</dbReference>
<dbReference type="NCBIfam" id="TIGR02492">
    <property type="entry name" value="flgK_ends"/>
    <property type="match status" value="1"/>
</dbReference>
<keyword evidence="12" id="KW-1185">Reference proteome</keyword>
<feature type="domain" description="Flagellar basal-body/hook protein C-terminal" evidence="9">
    <location>
        <begin position="417"/>
        <end position="455"/>
    </location>
</feature>
<feature type="chain" id="PRO_5045248206" description="Flagellar hook-associated protein 1" evidence="8">
    <location>
        <begin position="23"/>
        <end position="458"/>
    </location>
</feature>
<keyword evidence="11" id="KW-0966">Cell projection</keyword>
<organism evidence="11 12">
    <name type="scientific">Shewanella corallii</name>
    <dbReference type="NCBI Taxonomy" id="560080"/>
    <lineage>
        <taxon>Bacteria</taxon>
        <taxon>Pseudomonadati</taxon>
        <taxon>Pseudomonadota</taxon>
        <taxon>Gammaproteobacteria</taxon>
        <taxon>Alteromonadales</taxon>
        <taxon>Shewanellaceae</taxon>
        <taxon>Shewanella</taxon>
    </lineage>
</organism>
<reference evidence="11 12" key="1">
    <citation type="submission" date="2022-01" db="EMBL/GenBank/DDBJ databases">
        <title>Whole genome-based taxonomy of the Shewanellaceae.</title>
        <authorList>
            <person name="Martin-Rodriguez A.J."/>
        </authorList>
    </citation>
    <scope>NUCLEOTIDE SEQUENCE [LARGE SCALE GENOMIC DNA]</scope>
    <source>
        <strain evidence="11 12">DSM 21332</strain>
    </source>
</reference>
<dbReference type="SUPFAM" id="SSF64518">
    <property type="entry name" value="Phase 1 flagellin"/>
    <property type="match status" value="1"/>
</dbReference>
<protein>
    <recommendedName>
        <fullName evidence="4 7">Flagellar hook-associated protein 1</fullName>
        <shortName evidence="7">HAP1</shortName>
    </recommendedName>
</protein>
<evidence type="ECO:0000256" key="7">
    <source>
        <dbReference type="RuleBase" id="RU362065"/>
    </source>
</evidence>
<feature type="signal peptide" evidence="8">
    <location>
        <begin position="1"/>
        <end position="22"/>
    </location>
</feature>
<dbReference type="InterPro" id="IPR002371">
    <property type="entry name" value="FlgK"/>
</dbReference>
<evidence type="ECO:0000259" key="10">
    <source>
        <dbReference type="Pfam" id="PF22638"/>
    </source>
</evidence>
<dbReference type="EMBL" id="JAKIKT010000006">
    <property type="protein sequence ID" value="MCL2915041.1"/>
    <property type="molecule type" value="Genomic_DNA"/>
</dbReference>
<keyword evidence="11" id="KW-0282">Flagellum</keyword>
<dbReference type="PANTHER" id="PTHR30033">
    <property type="entry name" value="FLAGELLAR HOOK-ASSOCIATED PROTEIN 1"/>
    <property type="match status" value="1"/>
</dbReference>
<gene>
    <name evidence="7 11" type="primary">flgK</name>
    <name evidence="11" type="ORF">L2725_14870</name>
</gene>
<comment type="similarity">
    <text evidence="3 7">Belongs to the flagella basal body rod proteins family.</text>
</comment>
<keyword evidence="11" id="KW-0969">Cilium</keyword>
<evidence type="ECO:0000256" key="4">
    <source>
        <dbReference type="ARBA" id="ARBA00016244"/>
    </source>
</evidence>
<keyword evidence="5 7" id="KW-0964">Secreted</keyword>
<evidence type="ECO:0000313" key="11">
    <source>
        <dbReference type="EMBL" id="MCL2915041.1"/>
    </source>
</evidence>
<keyword evidence="8" id="KW-0732">Signal</keyword>
<dbReference type="RefSeq" id="WP_249249660.1">
    <property type="nucleotide sequence ID" value="NZ_JAKIKT010000006.1"/>
</dbReference>
<evidence type="ECO:0000256" key="2">
    <source>
        <dbReference type="ARBA" id="ARBA00004613"/>
    </source>
</evidence>
<evidence type="ECO:0000256" key="1">
    <source>
        <dbReference type="ARBA" id="ARBA00004365"/>
    </source>
</evidence>
<dbReference type="PRINTS" id="PR01005">
    <property type="entry name" value="FLGHOOKAP1"/>
</dbReference>
<evidence type="ECO:0000259" key="9">
    <source>
        <dbReference type="Pfam" id="PF06429"/>
    </source>
</evidence>
<dbReference type="InterPro" id="IPR010930">
    <property type="entry name" value="Flg_bb/hook_C_dom"/>
</dbReference>
<sequence length="458" mass="48231">MKMINTALSGLNASMAALQTMANNTTNGMTPGYSCQQVIFSSVGGGAYGAGTGVMVEGVRRISDQYQVAQLWRTSSDVGFAQVQDSYFGNIEQVFGAEGNNISNGLDQLFAAMNSALEQPNEIAYRQAVLNEANGMAQRFNSIAEGISAQQQQIEGQLGASVSEVNTLLKNIAGFNKEISSTQASGTPPASLLDARDAAIDELAGLMDIRVVTDSQGLVNISLAQGQPLLSGTTHATLQNTTDVANPDKSVLAIKFGDASFPLDQKAGGSLGSLIDYRDTSLTESKAFIDELASTMADEINGVLAGGTDLNGNPVTEPLFIYEASNPSGSLRINKNLKPEMLAFGKDGTPGDNANLKELIALADKEFTFTYLGTTASMGDAFASKVGQLGSSARQADMNKDTAMALQKEAQTQWAATSGVNLDEEGANLIIYQQAYQANARVIATADQLFQSLLSSFK</sequence>
<proteinExistence type="inferred from homology"/>
<dbReference type="PANTHER" id="PTHR30033:SF1">
    <property type="entry name" value="FLAGELLAR HOOK-ASSOCIATED PROTEIN 1"/>
    <property type="match status" value="1"/>
</dbReference>
<feature type="domain" description="Flagellar hook-associated protein FlgK helical" evidence="10">
    <location>
        <begin position="90"/>
        <end position="320"/>
    </location>
</feature>
<evidence type="ECO:0000313" key="12">
    <source>
        <dbReference type="Proteomes" id="UP001202831"/>
    </source>
</evidence>